<evidence type="ECO:0000256" key="6">
    <source>
        <dbReference type="SAM" id="MobiDB-lite"/>
    </source>
</evidence>
<proteinExistence type="predicted"/>
<evidence type="ECO:0000256" key="5">
    <source>
        <dbReference type="ARBA" id="ARBA00023136"/>
    </source>
</evidence>
<keyword evidence="3 7" id="KW-0812">Transmembrane</keyword>
<evidence type="ECO:0000313" key="10">
    <source>
        <dbReference type="Proteomes" id="UP001176940"/>
    </source>
</evidence>
<comment type="subcellular location">
    <subcellularLocation>
        <location evidence="1">Membrane</location>
        <topology evidence="1">Multi-pass membrane protein</topology>
    </subcellularLocation>
</comment>
<dbReference type="InterPro" id="IPR036397">
    <property type="entry name" value="RNaseH_sf"/>
</dbReference>
<accession>A0ABN9LYZ0</accession>
<dbReference type="EMBL" id="CAUEEQ010033414">
    <property type="protein sequence ID" value="CAJ0951568.1"/>
    <property type="molecule type" value="Genomic_DNA"/>
</dbReference>
<dbReference type="PANTHER" id="PTHR23506">
    <property type="entry name" value="GH10249P"/>
    <property type="match status" value="1"/>
</dbReference>
<evidence type="ECO:0000256" key="2">
    <source>
        <dbReference type="ARBA" id="ARBA00022448"/>
    </source>
</evidence>
<evidence type="ECO:0000256" key="4">
    <source>
        <dbReference type="ARBA" id="ARBA00022989"/>
    </source>
</evidence>
<feature type="compositionally biased region" description="Polar residues" evidence="6">
    <location>
        <begin position="333"/>
        <end position="342"/>
    </location>
</feature>
<dbReference type="InterPro" id="IPR002492">
    <property type="entry name" value="Transposase_Tc1-like"/>
</dbReference>
<protein>
    <recommendedName>
        <fullName evidence="8">Transposase Tc1-like domain-containing protein</fullName>
    </recommendedName>
</protein>
<reference evidence="9" key="1">
    <citation type="submission" date="2023-07" db="EMBL/GenBank/DDBJ databases">
        <authorList>
            <person name="Stuckert A."/>
        </authorList>
    </citation>
    <scope>NUCLEOTIDE SEQUENCE</scope>
</reference>
<evidence type="ECO:0000256" key="1">
    <source>
        <dbReference type="ARBA" id="ARBA00004141"/>
    </source>
</evidence>
<sequence length="364" mass="41635">MRNECEETGVNVCDRTVRNRLKEMEFTYRKAKRKPSLTPKQKKTRLQWAKEKQWWTVDDWMNVVFSDESRICIGQGDDDGTFVWCRSNEIYKDDCLKRTCRSPQSLMIWGCMSGSICFANMAIAMMEPALPIWMMETMCSRKWQLALQNPVIIADPRLKVIDSDGEMDGRRPGIRQCGLPPRQHLLSHRNQYLRAPGSQDGEVAVRFHRDDIGGDQRYMCEFSRTPYGRFILDDILSRSSLPFAFRTQVPFAKDIYGLIAPNFGVGFAIGMVDSSMMPIMGYLVDLRHISVYGSVYAIADVAFCMGFALVRIQWTPASDEMKKFAHSRARTLGSRSQQSTDPRMTFAAEHGPSDDVRSRARTLG</sequence>
<evidence type="ECO:0000313" key="9">
    <source>
        <dbReference type="EMBL" id="CAJ0951568.1"/>
    </source>
</evidence>
<keyword evidence="10" id="KW-1185">Reference proteome</keyword>
<feature type="domain" description="Transposase Tc1-like" evidence="8">
    <location>
        <begin position="3"/>
        <end position="51"/>
    </location>
</feature>
<organism evidence="9 10">
    <name type="scientific">Ranitomeya imitator</name>
    <name type="common">mimic poison frog</name>
    <dbReference type="NCBI Taxonomy" id="111125"/>
    <lineage>
        <taxon>Eukaryota</taxon>
        <taxon>Metazoa</taxon>
        <taxon>Chordata</taxon>
        <taxon>Craniata</taxon>
        <taxon>Vertebrata</taxon>
        <taxon>Euteleostomi</taxon>
        <taxon>Amphibia</taxon>
        <taxon>Batrachia</taxon>
        <taxon>Anura</taxon>
        <taxon>Neobatrachia</taxon>
        <taxon>Hyloidea</taxon>
        <taxon>Dendrobatidae</taxon>
        <taxon>Dendrobatinae</taxon>
        <taxon>Ranitomeya</taxon>
    </lineage>
</organism>
<dbReference type="Proteomes" id="UP001176940">
    <property type="component" value="Unassembled WGS sequence"/>
</dbReference>
<feature type="transmembrane region" description="Helical" evidence="7">
    <location>
        <begin position="292"/>
        <end position="314"/>
    </location>
</feature>
<keyword evidence="4 7" id="KW-1133">Transmembrane helix</keyword>
<keyword evidence="5 7" id="KW-0472">Membrane</keyword>
<dbReference type="InterPro" id="IPR050930">
    <property type="entry name" value="MFS_Vesicular_Transporter"/>
</dbReference>
<evidence type="ECO:0000256" key="3">
    <source>
        <dbReference type="ARBA" id="ARBA00022692"/>
    </source>
</evidence>
<name>A0ABN9LYZ0_9NEOB</name>
<evidence type="ECO:0000256" key="7">
    <source>
        <dbReference type="SAM" id="Phobius"/>
    </source>
</evidence>
<comment type="caution">
    <text evidence="9">The sequence shown here is derived from an EMBL/GenBank/DDBJ whole genome shotgun (WGS) entry which is preliminary data.</text>
</comment>
<dbReference type="PANTHER" id="PTHR23506:SF30">
    <property type="entry name" value="SYNAPTIC VESICULAR AMINE TRANSPORTER"/>
    <property type="match status" value="1"/>
</dbReference>
<dbReference type="Gene3D" id="3.30.420.10">
    <property type="entry name" value="Ribonuclease H-like superfamily/Ribonuclease H"/>
    <property type="match status" value="1"/>
</dbReference>
<feature type="region of interest" description="Disordered" evidence="6">
    <location>
        <begin position="328"/>
        <end position="364"/>
    </location>
</feature>
<keyword evidence="2" id="KW-0813">Transport</keyword>
<evidence type="ECO:0000259" key="8">
    <source>
        <dbReference type="Pfam" id="PF01498"/>
    </source>
</evidence>
<feature type="transmembrane region" description="Helical" evidence="7">
    <location>
        <begin position="255"/>
        <end position="272"/>
    </location>
</feature>
<gene>
    <name evidence="9" type="ORF">RIMI_LOCUS13497422</name>
</gene>
<dbReference type="Pfam" id="PF01498">
    <property type="entry name" value="HTH_Tnp_Tc3_2"/>
    <property type="match status" value="1"/>
</dbReference>